<reference evidence="2" key="2">
    <citation type="submission" date="2015-01" db="EMBL/GenBank/DDBJ databases">
        <title>Evolutionary Origins and Diversification of the Mycorrhizal Mutualists.</title>
        <authorList>
            <consortium name="DOE Joint Genome Institute"/>
            <consortium name="Mycorrhizal Genomics Consortium"/>
            <person name="Kohler A."/>
            <person name="Kuo A."/>
            <person name="Nagy L.G."/>
            <person name="Floudas D."/>
            <person name="Copeland A."/>
            <person name="Barry K.W."/>
            <person name="Cichocki N."/>
            <person name="Veneault-Fourrey C."/>
            <person name="LaButti K."/>
            <person name="Lindquist E.A."/>
            <person name="Lipzen A."/>
            <person name="Lundell T."/>
            <person name="Morin E."/>
            <person name="Murat C."/>
            <person name="Riley R."/>
            <person name="Ohm R."/>
            <person name="Sun H."/>
            <person name="Tunlid A."/>
            <person name="Henrissat B."/>
            <person name="Grigoriev I.V."/>
            <person name="Hibbett D.S."/>
            <person name="Martin F."/>
        </authorList>
    </citation>
    <scope>NUCLEOTIDE SEQUENCE [LARGE SCALE GENOMIC DNA]</scope>
    <source>
        <strain evidence="2">441</strain>
    </source>
</reference>
<keyword evidence="2" id="KW-1185">Reference proteome</keyword>
<dbReference type="EMBL" id="KN833804">
    <property type="protein sequence ID" value="KIK18469.1"/>
    <property type="molecule type" value="Genomic_DNA"/>
</dbReference>
<organism evidence="1 2">
    <name type="scientific">Pisolithus microcarpus 441</name>
    <dbReference type="NCBI Taxonomy" id="765257"/>
    <lineage>
        <taxon>Eukaryota</taxon>
        <taxon>Fungi</taxon>
        <taxon>Dikarya</taxon>
        <taxon>Basidiomycota</taxon>
        <taxon>Agaricomycotina</taxon>
        <taxon>Agaricomycetes</taxon>
        <taxon>Agaricomycetidae</taxon>
        <taxon>Boletales</taxon>
        <taxon>Sclerodermatineae</taxon>
        <taxon>Pisolithaceae</taxon>
        <taxon>Pisolithus</taxon>
    </lineage>
</organism>
<dbReference type="STRING" id="765257.A0A0C9YX58"/>
<protein>
    <submittedName>
        <fullName evidence="1">Unplaced genomic scaffold scaffold_120, whole genome shotgun sequence</fullName>
    </submittedName>
</protein>
<dbReference type="Proteomes" id="UP000054018">
    <property type="component" value="Unassembled WGS sequence"/>
</dbReference>
<feature type="non-terminal residue" evidence="1">
    <location>
        <position position="150"/>
    </location>
</feature>
<dbReference type="HOGENOM" id="CLU_002498_5_1_1"/>
<reference evidence="1 2" key="1">
    <citation type="submission" date="2014-04" db="EMBL/GenBank/DDBJ databases">
        <authorList>
            <consortium name="DOE Joint Genome Institute"/>
            <person name="Kuo A."/>
            <person name="Kohler A."/>
            <person name="Costa M.D."/>
            <person name="Nagy L.G."/>
            <person name="Floudas D."/>
            <person name="Copeland A."/>
            <person name="Barry K.W."/>
            <person name="Cichocki N."/>
            <person name="Veneault-Fourrey C."/>
            <person name="LaButti K."/>
            <person name="Lindquist E.A."/>
            <person name="Lipzen A."/>
            <person name="Lundell T."/>
            <person name="Morin E."/>
            <person name="Murat C."/>
            <person name="Sun H."/>
            <person name="Tunlid A."/>
            <person name="Henrissat B."/>
            <person name="Grigoriev I.V."/>
            <person name="Hibbett D.S."/>
            <person name="Martin F."/>
            <person name="Nordberg H.P."/>
            <person name="Cantor M.N."/>
            <person name="Hua S.X."/>
        </authorList>
    </citation>
    <scope>NUCLEOTIDE SEQUENCE [LARGE SCALE GENOMIC DNA]</scope>
    <source>
        <strain evidence="1 2">441</strain>
    </source>
</reference>
<dbReference type="OrthoDB" id="3267098at2759"/>
<dbReference type="AlphaFoldDB" id="A0A0C9YX58"/>
<evidence type="ECO:0000313" key="1">
    <source>
        <dbReference type="EMBL" id="KIK18469.1"/>
    </source>
</evidence>
<proteinExistence type="predicted"/>
<name>A0A0C9YX58_9AGAM</name>
<evidence type="ECO:0000313" key="2">
    <source>
        <dbReference type="Proteomes" id="UP000054018"/>
    </source>
</evidence>
<sequence>MVLSHEDLENAHPYWYARIIGIFHVDVQYRGPELHKHAPERIDFLWVRWFARNRNLKTGWAMRRLPCIGFYPQGETEAFGFINPEQVVRAAHLIPAFRFGRTTALLPPSIARRKCDNDEDWDWYYVNMFVDRDMFMRYRGGGVGHKSTCE</sequence>
<accession>A0A0C9YX58</accession>
<gene>
    <name evidence="1" type="ORF">PISMIDRAFT_35320</name>
</gene>